<dbReference type="AlphaFoldDB" id="A0A2S7A568"/>
<feature type="compositionally biased region" description="Polar residues" evidence="1">
    <location>
        <begin position="98"/>
        <end position="116"/>
    </location>
</feature>
<accession>A0A2S7A568</accession>
<evidence type="ECO:0000256" key="2">
    <source>
        <dbReference type="SAM" id="Phobius"/>
    </source>
</evidence>
<comment type="caution">
    <text evidence="3">The sequence shown here is derived from an EMBL/GenBank/DDBJ whole genome shotgun (WGS) entry which is preliminary data.</text>
</comment>
<keyword evidence="2" id="KW-0812">Transmembrane</keyword>
<reference evidence="3 4" key="1">
    <citation type="submission" date="2016-08" db="EMBL/GenBank/DDBJ databases">
        <title>Evolution of the type three secretion system and type three effector repertoires in Xanthomonas.</title>
        <authorList>
            <person name="Merda D."/>
            <person name="Briand M."/>
            <person name="Bosis E."/>
            <person name="Rousseau C."/>
            <person name="Portier P."/>
            <person name="Jacques M.-A."/>
            <person name="Fischer-Le Saux M."/>
        </authorList>
    </citation>
    <scope>NUCLEOTIDE SEQUENCE [LARGE SCALE GENOMIC DNA]</scope>
    <source>
        <strain evidence="3 4">CFBP 7409</strain>
    </source>
</reference>
<dbReference type="EMBL" id="MDSL01000008">
    <property type="protein sequence ID" value="PPU02236.1"/>
    <property type="molecule type" value="Genomic_DNA"/>
</dbReference>
<evidence type="ECO:0000313" key="3">
    <source>
        <dbReference type="EMBL" id="PPU02236.1"/>
    </source>
</evidence>
<protein>
    <submittedName>
        <fullName evidence="3">Uncharacterized protein</fullName>
    </submittedName>
</protein>
<evidence type="ECO:0000313" key="4">
    <source>
        <dbReference type="Proteomes" id="UP000238049"/>
    </source>
</evidence>
<keyword evidence="2" id="KW-1133">Transmembrane helix</keyword>
<keyword evidence="2" id="KW-0472">Membrane</keyword>
<gene>
    <name evidence="3" type="ORF">XarbCFBP7409_05635</name>
</gene>
<dbReference type="RefSeq" id="WP_104562718.1">
    <property type="nucleotide sequence ID" value="NZ_MDSK01000012.1"/>
</dbReference>
<evidence type="ECO:0000256" key="1">
    <source>
        <dbReference type="SAM" id="MobiDB-lite"/>
    </source>
</evidence>
<feature type="transmembrane region" description="Helical" evidence="2">
    <location>
        <begin position="12"/>
        <end position="32"/>
    </location>
</feature>
<proteinExistence type="predicted"/>
<name>A0A2S7A568_9XANT</name>
<sequence>MNYRRLAHGAKFWFWVALFVAYSAAAVGIVMIDTADHRYQPLSVKLTTVAADEQQRRHGASQVAAVYRASSAMPFSTLPAGSTFQVVWPDGSTETMTVVDPASSSGIVPVPGSQQPAPRRSRADD</sequence>
<dbReference type="Proteomes" id="UP000238049">
    <property type="component" value="Unassembled WGS sequence"/>
</dbReference>
<organism evidence="3 4">
    <name type="scientific">Xanthomonas arboricola pv. guizotiae</name>
    <dbReference type="NCBI Taxonomy" id="487867"/>
    <lineage>
        <taxon>Bacteria</taxon>
        <taxon>Pseudomonadati</taxon>
        <taxon>Pseudomonadota</taxon>
        <taxon>Gammaproteobacteria</taxon>
        <taxon>Lysobacterales</taxon>
        <taxon>Lysobacteraceae</taxon>
        <taxon>Xanthomonas</taxon>
    </lineage>
</organism>
<feature type="region of interest" description="Disordered" evidence="1">
    <location>
        <begin position="98"/>
        <end position="125"/>
    </location>
</feature>